<evidence type="ECO:0000256" key="1">
    <source>
        <dbReference type="ARBA" id="ARBA00004141"/>
    </source>
</evidence>
<organism evidence="13 14">
    <name type="scientific">Microbacterium sediminis</name>
    <dbReference type="NCBI Taxonomy" id="904291"/>
    <lineage>
        <taxon>Bacteria</taxon>
        <taxon>Bacillati</taxon>
        <taxon>Actinomycetota</taxon>
        <taxon>Actinomycetes</taxon>
        <taxon>Micrococcales</taxon>
        <taxon>Microbacteriaceae</taxon>
        <taxon>Microbacterium</taxon>
    </lineage>
</organism>
<keyword evidence="10 11" id="KW-0066">ATP synthesis</keyword>
<evidence type="ECO:0000256" key="2">
    <source>
        <dbReference type="ARBA" id="ARBA00006810"/>
    </source>
</evidence>
<feature type="transmembrane region" description="Helical" evidence="11">
    <location>
        <begin position="155"/>
        <end position="180"/>
    </location>
</feature>
<keyword evidence="3 11" id="KW-0813">Transport</keyword>
<dbReference type="EMBL" id="LXMD01000022">
    <property type="protein sequence ID" value="OCG74300.1"/>
    <property type="molecule type" value="Genomic_DNA"/>
</dbReference>
<dbReference type="PANTHER" id="PTHR11410:SF0">
    <property type="entry name" value="ATP SYNTHASE SUBUNIT A"/>
    <property type="match status" value="1"/>
</dbReference>
<accession>A0A1B9NCH5</accession>
<evidence type="ECO:0000256" key="11">
    <source>
        <dbReference type="HAMAP-Rule" id="MF_01393"/>
    </source>
</evidence>
<dbReference type="GO" id="GO:0046933">
    <property type="term" value="F:proton-transporting ATP synthase activity, rotational mechanism"/>
    <property type="evidence" value="ECO:0007669"/>
    <property type="project" value="UniProtKB-UniRule"/>
</dbReference>
<dbReference type="NCBIfam" id="TIGR01131">
    <property type="entry name" value="ATP_synt_6_or_A"/>
    <property type="match status" value="1"/>
</dbReference>
<dbReference type="STRING" id="904291.A7J15_05530"/>
<sequence length="263" mass="28853">MIVPMADGNVFTPPSITDFFPDAILTIGGVDIMTRINLAQVLATIVLVLLLVLGTRRLTVVPGRFQSVLEFGFGFVRNNIAYDLLGEKDGRRFVPLLTAMFLTILFMNVTGVVPGINIAGTSVIGAPLVFALVAYVVFIYAGIKKHGAFRYLKNSLLPGGVPIYLAPMIMVIEFISTFIVRPVSLTLRLLMNMMVGHFMLALFFAATNFFVLSLPSLMGVFSIGSFAMGLLFMLFELFVAFLQAYVFTILTAVYIQLSLADEH</sequence>
<comment type="function">
    <text evidence="11 12">Key component of the proton channel; it plays a direct role in the translocation of protons across the membrane.</text>
</comment>
<feature type="transmembrane region" description="Helical" evidence="11">
    <location>
        <begin position="36"/>
        <end position="54"/>
    </location>
</feature>
<dbReference type="OrthoDB" id="9809130at2"/>
<proteinExistence type="inferred from homology"/>
<dbReference type="PRINTS" id="PR00123">
    <property type="entry name" value="ATPASEA"/>
</dbReference>
<feature type="transmembrane region" description="Helical" evidence="11">
    <location>
        <begin position="200"/>
        <end position="223"/>
    </location>
</feature>
<dbReference type="HAMAP" id="MF_01393">
    <property type="entry name" value="ATP_synth_a_bact"/>
    <property type="match status" value="1"/>
</dbReference>
<name>A0A1B9NCH5_9MICO</name>
<evidence type="ECO:0000256" key="3">
    <source>
        <dbReference type="ARBA" id="ARBA00022448"/>
    </source>
</evidence>
<evidence type="ECO:0000256" key="6">
    <source>
        <dbReference type="ARBA" id="ARBA00022781"/>
    </source>
</evidence>
<gene>
    <name evidence="11" type="primary">atpB</name>
    <name evidence="13" type="ORF">A7J15_05530</name>
</gene>
<dbReference type="GO" id="GO:0045259">
    <property type="term" value="C:proton-transporting ATP synthase complex"/>
    <property type="evidence" value="ECO:0007669"/>
    <property type="project" value="UniProtKB-KW"/>
</dbReference>
<evidence type="ECO:0000313" key="14">
    <source>
        <dbReference type="Proteomes" id="UP000093355"/>
    </source>
</evidence>
<keyword evidence="5 11" id="KW-0812">Transmembrane</keyword>
<keyword evidence="4 11" id="KW-0138">CF(0)</keyword>
<evidence type="ECO:0000256" key="4">
    <source>
        <dbReference type="ARBA" id="ARBA00022547"/>
    </source>
</evidence>
<comment type="similarity">
    <text evidence="2 11 12">Belongs to the ATPase A chain family.</text>
</comment>
<feature type="transmembrane region" description="Helical" evidence="11">
    <location>
        <begin position="93"/>
        <end position="116"/>
    </location>
</feature>
<dbReference type="SUPFAM" id="SSF81336">
    <property type="entry name" value="F1F0 ATP synthase subunit A"/>
    <property type="match status" value="1"/>
</dbReference>
<dbReference type="InterPro" id="IPR045083">
    <property type="entry name" value="ATP_synth_F0_asu_bact/mt"/>
</dbReference>
<evidence type="ECO:0000256" key="8">
    <source>
        <dbReference type="ARBA" id="ARBA00023065"/>
    </source>
</evidence>
<reference evidence="13 14" key="1">
    <citation type="submission" date="2016-05" db="EMBL/GenBank/DDBJ databases">
        <authorList>
            <person name="Lavstsen T."/>
            <person name="Jespersen J.S."/>
        </authorList>
    </citation>
    <scope>NUCLEOTIDE SEQUENCE [LARGE SCALE GENOMIC DNA]</scope>
    <source>
        <strain evidence="13 14">YLB-01</strain>
    </source>
</reference>
<dbReference type="PANTHER" id="PTHR11410">
    <property type="entry name" value="ATP SYNTHASE SUBUNIT A"/>
    <property type="match status" value="1"/>
</dbReference>
<evidence type="ECO:0000256" key="12">
    <source>
        <dbReference type="RuleBase" id="RU000483"/>
    </source>
</evidence>
<evidence type="ECO:0000256" key="9">
    <source>
        <dbReference type="ARBA" id="ARBA00023136"/>
    </source>
</evidence>
<evidence type="ECO:0000313" key="13">
    <source>
        <dbReference type="EMBL" id="OCG74300.1"/>
    </source>
</evidence>
<evidence type="ECO:0000256" key="10">
    <source>
        <dbReference type="ARBA" id="ARBA00023310"/>
    </source>
</evidence>
<feature type="transmembrane region" description="Helical" evidence="11">
    <location>
        <begin position="122"/>
        <end position="143"/>
    </location>
</feature>
<keyword evidence="7 11" id="KW-1133">Transmembrane helix</keyword>
<evidence type="ECO:0000256" key="5">
    <source>
        <dbReference type="ARBA" id="ARBA00022692"/>
    </source>
</evidence>
<comment type="subcellular location">
    <subcellularLocation>
        <location evidence="11 12">Cell membrane</location>
        <topology evidence="11 12">Multi-pass membrane protein</topology>
    </subcellularLocation>
    <subcellularLocation>
        <location evidence="1">Membrane</location>
        <topology evidence="1">Multi-pass membrane protein</topology>
    </subcellularLocation>
</comment>
<protein>
    <recommendedName>
        <fullName evidence="11 12">ATP synthase subunit a</fullName>
    </recommendedName>
    <alternativeName>
        <fullName evidence="11">ATP synthase F0 sector subunit a</fullName>
    </alternativeName>
    <alternativeName>
        <fullName evidence="11">F-ATPase subunit 6</fullName>
    </alternativeName>
</protein>
<keyword evidence="14" id="KW-1185">Reference proteome</keyword>
<dbReference type="Pfam" id="PF00119">
    <property type="entry name" value="ATP-synt_A"/>
    <property type="match status" value="1"/>
</dbReference>
<dbReference type="CDD" id="cd00310">
    <property type="entry name" value="ATP-synt_Fo_a_6"/>
    <property type="match status" value="1"/>
</dbReference>
<feature type="transmembrane region" description="Helical" evidence="11">
    <location>
        <begin position="230"/>
        <end position="255"/>
    </location>
</feature>
<dbReference type="GO" id="GO:0005886">
    <property type="term" value="C:plasma membrane"/>
    <property type="evidence" value="ECO:0007669"/>
    <property type="project" value="UniProtKB-SubCell"/>
</dbReference>
<evidence type="ECO:0000256" key="7">
    <source>
        <dbReference type="ARBA" id="ARBA00022989"/>
    </source>
</evidence>
<keyword evidence="9 11" id="KW-0472">Membrane</keyword>
<keyword evidence="6 11" id="KW-0375">Hydrogen ion transport</keyword>
<dbReference type="Gene3D" id="1.20.120.220">
    <property type="entry name" value="ATP synthase, F0 complex, subunit A"/>
    <property type="match status" value="1"/>
</dbReference>
<keyword evidence="11" id="KW-1003">Cell membrane</keyword>
<dbReference type="AlphaFoldDB" id="A0A1B9NCH5"/>
<dbReference type="Proteomes" id="UP000093355">
    <property type="component" value="Unassembled WGS sequence"/>
</dbReference>
<dbReference type="InterPro" id="IPR035908">
    <property type="entry name" value="F0_ATP_A_sf"/>
</dbReference>
<comment type="caution">
    <text evidence="13">The sequence shown here is derived from an EMBL/GenBank/DDBJ whole genome shotgun (WGS) entry which is preliminary data.</text>
</comment>
<dbReference type="InterPro" id="IPR000568">
    <property type="entry name" value="ATP_synth_F0_asu"/>
</dbReference>
<keyword evidence="8 11" id="KW-0406">Ion transport</keyword>